<dbReference type="EMBL" id="FR729477">
    <property type="protein sequence ID" value="CBY25622.1"/>
    <property type="molecule type" value="Genomic_DNA"/>
</dbReference>
<dbReference type="KEGG" id="yey:Y11_25591"/>
<accession>A0A0H3NR06</accession>
<proteinExistence type="predicted"/>
<dbReference type="Proteomes" id="UP000008084">
    <property type="component" value="Chromosome"/>
</dbReference>
<dbReference type="HOGENOM" id="CLU_3319578_0_0_6"/>
<name>A0A0H3NR06_YERE1</name>
<protein>
    <submittedName>
        <fullName evidence="1">Uncharacterized protein</fullName>
    </submittedName>
</protein>
<organism evidence="1 2">
    <name type="scientific">Yersinia enterocolitica subsp. palearctica serotype O:3 (strain DSM 13030 / CIP 106945 / Y11)</name>
    <dbReference type="NCBI Taxonomy" id="930944"/>
    <lineage>
        <taxon>Bacteria</taxon>
        <taxon>Pseudomonadati</taxon>
        <taxon>Pseudomonadota</taxon>
        <taxon>Gammaproteobacteria</taxon>
        <taxon>Enterobacterales</taxon>
        <taxon>Yersiniaceae</taxon>
        <taxon>Yersinia</taxon>
    </lineage>
</organism>
<dbReference type="PATRIC" id="fig|930944.6.peg.2542"/>
<dbReference type="AlphaFoldDB" id="A0A0H3NR06"/>
<evidence type="ECO:0000313" key="2">
    <source>
        <dbReference type="Proteomes" id="UP000008084"/>
    </source>
</evidence>
<sequence length="39" mass="4418">MKPQKISVIIPYSSKKANQSTVIIITLLYELKSKIARLT</sequence>
<reference evidence="1 2" key="1">
    <citation type="journal article" date="2011" name="J. Bacteriol.">
        <title>Complete genome sequence of Yersinia enterocolitica subsp. palearctica serogroup O:3.</title>
        <authorList>
            <person name="Batzilla J."/>
            <person name="Hoper D."/>
            <person name="Antonenka U."/>
            <person name="Heesemann J."/>
            <person name="Rakin A."/>
        </authorList>
    </citation>
    <scope>NUCLEOTIDE SEQUENCE [LARGE SCALE GENOMIC DNA]</scope>
    <source>
        <strain evidence="2">DSM 13030 / CIP 106945 / Y11</strain>
    </source>
</reference>
<evidence type="ECO:0000313" key="1">
    <source>
        <dbReference type="EMBL" id="CBY25622.1"/>
    </source>
</evidence>
<gene>
    <name evidence="1" type="ordered locus">Y11_25591</name>
</gene>